<evidence type="ECO:0008006" key="4">
    <source>
        <dbReference type="Google" id="ProtNLM"/>
    </source>
</evidence>
<dbReference type="Proteomes" id="UP000198217">
    <property type="component" value="Chromosome I"/>
</dbReference>
<organism evidence="2 3">
    <name type="scientific">Micromonospora echinaurantiaca</name>
    <dbReference type="NCBI Taxonomy" id="47857"/>
    <lineage>
        <taxon>Bacteria</taxon>
        <taxon>Bacillati</taxon>
        <taxon>Actinomycetota</taxon>
        <taxon>Actinomycetes</taxon>
        <taxon>Micromonosporales</taxon>
        <taxon>Micromonosporaceae</taxon>
        <taxon>Micromonospora</taxon>
    </lineage>
</organism>
<evidence type="ECO:0000313" key="3">
    <source>
        <dbReference type="Proteomes" id="UP000198217"/>
    </source>
</evidence>
<evidence type="ECO:0000313" key="2">
    <source>
        <dbReference type="EMBL" id="SCG39336.1"/>
    </source>
</evidence>
<protein>
    <recommendedName>
        <fullName evidence="4">MerR, DNA binding</fullName>
    </recommendedName>
</protein>
<keyword evidence="3" id="KW-1185">Reference proteome</keyword>
<reference evidence="2 3" key="1">
    <citation type="submission" date="2016-06" db="EMBL/GenBank/DDBJ databases">
        <authorList>
            <person name="Kjaerup R.B."/>
            <person name="Dalgaard T.S."/>
            <person name="Juul-Madsen H.R."/>
        </authorList>
    </citation>
    <scope>NUCLEOTIDE SEQUENCE [LARGE SCALE GENOMIC DNA]</scope>
    <source>
        <strain evidence="2 3">DSM 43904</strain>
    </source>
</reference>
<name>A0A1C5GZX5_9ACTN</name>
<dbReference type="EMBL" id="LT607750">
    <property type="protein sequence ID" value="SCG39336.1"/>
    <property type="molecule type" value="Genomic_DNA"/>
</dbReference>
<gene>
    <name evidence="2" type="ORF">GA0070609_0706</name>
</gene>
<proteinExistence type="predicted"/>
<dbReference type="AlphaFoldDB" id="A0A1C5GZX5"/>
<evidence type="ECO:0000256" key="1">
    <source>
        <dbReference type="SAM" id="MobiDB-lite"/>
    </source>
</evidence>
<accession>A0A1C5GZX5</accession>
<feature type="region of interest" description="Disordered" evidence="1">
    <location>
        <begin position="46"/>
        <end position="66"/>
    </location>
</feature>
<sequence>MHDDGGRLTPSACPGMVEHLERERARIAEAMARLGTERQALDTLLAAMPTRDGRSDVPGREQPAGE</sequence>